<dbReference type="InterPro" id="IPR009702">
    <property type="entry name" value="DUF1284"/>
</dbReference>
<evidence type="ECO:0000313" key="2">
    <source>
        <dbReference type="EMBL" id="QYA06039.1"/>
    </source>
</evidence>
<dbReference type="STRING" id="1367849.GCA_000518585_02962"/>
<gene>
    <name evidence="1" type="ORF">CFBP5473_11690</name>
    <name evidence="2" type="ORF">J5285_08040</name>
</gene>
<dbReference type="OrthoDB" id="6195504at2"/>
<reference evidence="1 3" key="1">
    <citation type="submission" date="2019-04" db="EMBL/GenBank/DDBJ databases">
        <title>Complete genome sequence of Agrobacterium larrymoorei CFBP5473.</title>
        <authorList>
            <person name="Haryono M."/>
            <person name="Chou L."/>
            <person name="Lin Y.-C."/>
            <person name="Lai E.-M."/>
            <person name="Kuo C.-H."/>
        </authorList>
    </citation>
    <scope>NUCLEOTIDE SEQUENCE [LARGE SCALE GENOMIC DNA]</scope>
    <source>
        <strain evidence="1 3">CFBP5473</strain>
    </source>
</reference>
<protein>
    <submittedName>
        <fullName evidence="1">DUF1284 domain-containing protein</fullName>
    </submittedName>
</protein>
<accession>A0A4D7DS56</accession>
<sequence>MTIRLRGHHLLCMLTYIGKGYTPGFTINYDRVAERLNSGEEIEIVSGPDDICAPLLTEKSPHCHGESVNERDAAALASVGRLLGRDLVPGSRIKPDLAYLAKQRHAFGTGTLRMACSGCEWSSLCDKVAGSGFRGAKIVGENRAELIPRLLSLSLGVTQ</sequence>
<evidence type="ECO:0000313" key="3">
    <source>
        <dbReference type="Proteomes" id="UP000298545"/>
    </source>
</evidence>
<dbReference type="KEGG" id="alf:CFBP5473_11690"/>
<dbReference type="AlphaFoldDB" id="A0A4D7DS56"/>
<dbReference type="EMBL" id="CP072167">
    <property type="protein sequence ID" value="QYA06039.1"/>
    <property type="molecule type" value="Genomic_DNA"/>
</dbReference>
<organism evidence="1 3">
    <name type="scientific">Agrobacterium larrymoorei</name>
    <dbReference type="NCBI Taxonomy" id="160699"/>
    <lineage>
        <taxon>Bacteria</taxon>
        <taxon>Pseudomonadati</taxon>
        <taxon>Pseudomonadota</taxon>
        <taxon>Alphaproteobacteria</taxon>
        <taxon>Hyphomicrobiales</taxon>
        <taxon>Rhizobiaceae</taxon>
        <taxon>Rhizobium/Agrobacterium group</taxon>
        <taxon>Agrobacterium</taxon>
    </lineage>
</organism>
<dbReference type="Proteomes" id="UP000298545">
    <property type="component" value="Chromosome circular"/>
</dbReference>
<reference evidence="2 4" key="2">
    <citation type="submission" date="2021-03" db="EMBL/GenBank/DDBJ databases">
        <title>Rapid diversification of plasmids in a genus of pathogenic and nitrogen fixing bacteria.</title>
        <authorList>
            <person name="Weisberg A.J."/>
            <person name="Miller M."/>
            <person name="Ream W."/>
            <person name="Grunwald N.J."/>
            <person name="Chang J.H."/>
        </authorList>
    </citation>
    <scope>NUCLEOTIDE SEQUENCE [LARGE SCALE GENOMIC DNA]</scope>
    <source>
        <strain evidence="2 4">AF3.44</strain>
    </source>
</reference>
<dbReference type="Pfam" id="PF06935">
    <property type="entry name" value="DUF1284"/>
    <property type="match status" value="1"/>
</dbReference>
<evidence type="ECO:0000313" key="1">
    <source>
        <dbReference type="EMBL" id="QCI98497.1"/>
    </source>
</evidence>
<proteinExistence type="predicted"/>
<name>A0A4D7DS56_9HYPH</name>
<dbReference type="RefSeq" id="WP_027675689.1">
    <property type="nucleotide sequence ID" value="NZ_CP039691.1"/>
</dbReference>
<dbReference type="EMBL" id="CP039691">
    <property type="protein sequence ID" value="QCI98497.1"/>
    <property type="molecule type" value="Genomic_DNA"/>
</dbReference>
<keyword evidence="4" id="KW-1185">Reference proteome</keyword>
<evidence type="ECO:0000313" key="4">
    <source>
        <dbReference type="Proteomes" id="UP000826513"/>
    </source>
</evidence>
<dbReference type="Proteomes" id="UP000826513">
    <property type="component" value="Chromosome 1"/>
</dbReference>